<name>A0A835QBM8_VANPL</name>
<dbReference type="Proteomes" id="UP000639772">
    <property type="component" value="Chromosome 10"/>
</dbReference>
<evidence type="ECO:0000313" key="1">
    <source>
        <dbReference type="EMBL" id="KAG0464832.1"/>
    </source>
</evidence>
<reference evidence="1 2" key="1">
    <citation type="journal article" date="2020" name="Nat. Food">
        <title>A phased Vanilla planifolia genome enables genetic improvement of flavour and production.</title>
        <authorList>
            <person name="Hasing T."/>
            <person name="Tang H."/>
            <person name="Brym M."/>
            <person name="Khazi F."/>
            <person name="Huang T."/>
            <person name="Chambers A.H."/>
        </authorList>
    </citation>
    <scope>NUCLEOTIDE SEQUENCE [LARGE SCALE GENOMIC DNA]</scope>
    <source>
        <tissue evidence="1">Leaf</tissue>
    </source>
</reference>
<dbReference type="EMBL" id="JADCNM010000010">
    <property type="protein sequence ID" value="KAG0464832.1"/>
    <property type="molecule type" value="Genomic_DNA"/>
</dbReference>
<comment type="caution">
    <text evidence="1">The sequence shown here is derived from an EMBL/GenBank/DDBJ whole genome shotgun (WGS) entry which is preliminary data.</text>
</comment>
<gene>
    <name evidence="1" type="ORF">HPP92_018996</name>
</gene>
<organism evidence="1 2">
    <name type="scientific">Vanilla planifolia</name>
    <name type="common">Vanilla</name>
    <dbReference type="NCBI Taxonomy" id="51239"/>
    <lineage>
        <taxon>Eukaryota</taxon>
        <taxon>Viridiplantae</taxon>
        <taxon>Streptophyta</taxon>
        <taxon>Embryophyta</taxon>
        <taxon>Tracheophyta</taxon>
        <taxon>Spermatophyta</taxon>
        <taxon>Magnoliopsida</taxon>
        <taxon>Liliopsida</taxon>
        <taxon>Asparagales</taxon>
        <taxon>Orchidaceae</taxon>
        <taxon>Vanilloideae</taxon>
        <taxon>Vanilleae</taxon>
        <taxon>Vanilla</taxon>
    </lineage>
</organism>
<protein>
    <submittedName>
        <fullName evidence="1">Uncharacterized protein</fullName>
    </submittedName>
</protein>
<evidence type="ECO:0000313" key="2">
    <source>
        <dbReference type="Proteomes" id="UP000639772"/>
    </source>
</evidence>
<proteinExistence type="predicted"/>
<sequence length="107" mass="11611">MQSKSWAGFRETLAAKAIGRSSAMPVQIALVLMLHNMLFFGKDVVEDIELGSLEDHDRDLAALVGDLGISDDEYDFPSFSIGEKVNLSPLDGNQGIVEAISGRTEEL</sequence>
<dbReference type="AlphaFoldDB" id="A0A835QBM8"/>
<accession>A0A835QBM8</accession>